<evidence type="ECO:0000313" key="2">
    <source>
        <dbReference type="EMBL" id="WEE27184.1"/>
    </source>
</evidence>
<sequence>MEHGRFRNWLSHYPDAGLLIACLDGSGYQLCVEADGEMQCLTDSGGGRLTFASLEQAEGFLRMHQVHQAKLRIYDAQLDENETNWHEIIIKF</sequence>
<organism evidence="1 3">
    <name type="scientific">Aeromonas hydrophila</name>
    <dbReference type="NCBI Taxonomy" id="644"/>
    <lineage>
        <taxon>Bacteria</taxon>
        <taxon>Pseudomonadati</taxon>
        <taxon>Pseudomonadota</taxon>
        <taxon>Gammaproteobacteria</taxon>
        <taxon>Aeromonadales</taxon>
        <taxon>Aeromonadaceae</taxon>
        <taxon>Aeromonas</taxon>
    </lineage>
</organism>
<dbReference type="AlphaFoldDB" id="A0A1V2FB66"/>
<dbReference type="GeneID" id="4490049"/>
<dbReference type="InterPro" id="IPR045508">
    <property type="entry name" value="DUF6482"/>
</dbReference>
<dbReference type="EMBL" id="CP118942">
    <property type="protein sequence ID" value="WEE27184.1"/>
    <property type="molecule type" value="Genomic_DNA"/>
</dbReference>
<reference evidence="2" key="3">
    <citation type="submission" date="2023-02" db="EMBL/GenBank/DDBJ databases">
        <title>The sequence of Aeromonas hydrophila K533.</title>
        <authorList>
            <person name="Luo X."/>
        </authorList>
    </citation>
    <scope>NUCLEOTIDE SEQUENCE</scope>
    <source>
        <strain evidence="2">K533</strain>
    </source>
</reference>
<dbReference type="KEGG" id="ahh:RY45_05845"/>
<evidence type="ECO:0000313" key="3">
    <source>
        <dbReference type="Proteomes" id="UP000859505"/>
    </source>
</evidence>
<dbReference type="Proteomes" id="UP000859505">
    <property type="component" value="Unassembled WGS sequence"/>
</dbReference>
<name>A0A1V2FB66_AERHY</name>
<proteinExistence type="predicted"/>
<dbReference type="RefSeq" id="WP_011705022.1">
    <property type="nucleotide sequence ID" value="NZ_AP019193.1"/>
</dbReference>
<accession>A0A1V2FB66</accession>
<dbReference type="OMA" id="RNWLSHY"/>
<reference evidence="1" key="2">
    <citation type="submission" date="2020-01" db="EMBL/GenBank/DDBJ databases">
        <authorList>
            <consortium name="NCBI Pathogen Detection Project"/>
        </authorList>
    </citation>
    <scope>NUCLEOTIDE SEQUENCE</scope>
    <source>
        <strain evidence="1">OLC2673_Aeromonas</strain>
    </source>
</reference>
<evidence type="ECO:0000313" key="1">
    <source>
        <dbReference type="EMBL" id="HAT6343190.1"/>
    </source>
</evidence>
<gene>
    <name evidence="1" type="ORF">JAJ28_000884</name>
    <name evidence="2" type="ORF">PY771_02390</name>
</gene>
<reference evidence="1" key="1">
    <citation type="journal article" date="2018" name="Genome Biol.">
        <title>SKESA: strategic k-mer extension for scrupulous assemblies.</title>
        <authorList>
            <person name="Souvorov A."/>
            <person name="Agarwala R."/>
            <person name="Lipman D.J."/>
        </authorList>
    </citation>
    <scope>NUCLEOTIDE SEQUENCE</scope>
    <source>
        <strain evidence="1">OLC2673_Aeromonas</strain>
    </source>
</reference>
<dbReference type="EMBL" id="DACTUL010000004">
    <property type="protein sequence ID" value="HAT6343190.1"/>
    <property type="molecule type" value="Genomic_DNA"/>
</dbReference>
<dbReference type="Proteomes" id="UP001214666">
    <property type="component" value="Chromosome"/>
</dbReference>
<protein>
    <submittedName>
        <fullName evidence="2">DUF6482 family protein</fullName>
    </submittedName>
</protein>
<dbReference type="Pfam" id="PF20090">
    <property type="entry name" value="DUF6482"/>
    <property type="match status" value="1"/>
</dbReference>